<evidence type="ECO:0000256" key="3">
    <source>
        <dbReference type="ARBA" id="ARBA00023125"/>
    </source>
</evidence>
<accession>A0ABS1VP59</accession>
<dbReference type="EMBL" id="JAENHO010000005">
    <property type="protein sequence ID" value="MBL7256378.1"/>
    <property type="molecule type" value="Genomic_DNA"/>
</dbReference>
<proteinExistence type="inferred from homology"/>
<keyword evidence="4" id="KW-0804">Transcription</keyword>
<dbReference type="Pfam" id="PF00126">
    <property type="entry name" value="HTH_1"/>
    <property type="match status" value="1"/>
</dbReference>
<dbReference type="PANTHER" id="PTHR30419:SF31">
    <property type="entry name" value="BLR3139 PROTEIN"/>
    <property type="match status" value="1"/>
</dbReference>
<dbReference type="InterPro" id="IPR005119">
    <property type="entry name" value="LysR_subst-bd"/>
</dbReference>
<evidence type="ECO:0000256" key="4">
    <source>
        <dbReference type="ARBA" id="ARBA00023163"/>
    </source>
</evidence>
<keyword evidence="7" id="KW-1185">Reference proteome</keyword>
<name>A0ABS1VP59_9ACTN</name>
<evidence type="ECO:0000313" key="7">
    <source>
        <dbReference type="Proteomes" id="UP000598996"/>
    </source>
</evidence>
<dbReference type="PANTHER" id="PTHR30419">
    <property type="entry name" value="HTH-TYPE TRANSCRIPTIONAL REGULATOR YBHD"/>
    <property type="match status" value="1"/>
</dbReference>
<evidence type="ECO:0000259" key="5">
    <source>
        <dbReference type="PROSITE" id="PS50931"/>
    </source>
</evidence>
<dbReference type="InterPro" id="IPR036390">
    <property type="entry name" value="WH_DNA-bd_sf"/>
</dbReference>
<dbReference type="InterPro" id="IPR000847">
    <property type="entry name" value="LysR_HTH_N"/>
</dbReference>
<dbReference type="Gene3D" id="3.40.190.290">
    <property type="match status" value="1"/>
</dbReference>
<comment type="similarity">
    <text evidence="1">Belongs to the LysR transcriptional regulatory family.</text>
</comment>
<protein>
    <submittedName>
        <fullName evidence="6">LysR family transcriptional regulator</fullName>
    </submittedName>
</protein>
<reference evidence="6 7" key="1">
    <citation type="submission" date="2021-01" db="EMBL/GenBank/DDBJ databases">
        <title>Actinoplanes sp. nov. LDG1-01 isolated from lichen.</title>
        <authorList>
            <person name="Saeng-In P."/>
            <person name="Phongsopitanun W."/>
            <person name="Kanchanasin P."/>
            <person name="Yuki M."/>
            <person name="Kudo T."/>
            <person name="Ohkuma M."/>
            <person name="Tanasupawat S."/>
        </authorList>
    </citation>
    <scope>NUCLEOTIDE SEQUENCE [LARGE SCALE GENOMIC DNA]</scope>
    <source>
        <strain evidence="6 7">LDG1-01</strain>
    </source>
</reference>
<gene>
    <name evidence="6" type="ORF">JKJ07_18950</name>
</gene>
<dbReference type="Gene3D" id="1.10.10.10">
    <property type="entry name" value="Winged helix-like DNA-binding domain superfamily/Winged helix DNA-binding domain"/>
    <property type="match status" value="1"/>
</dbReference>
<sequence>MELRHFEYFVAVAEERSFTRAAARLHVVQSGVSAVIKSLEHELGSRLLERTSKRVELTDAGVALLPRARAAIDAVREARDAVDEVRGGLRGTVRIGTMISVPLIDVPALLGAFHRVHPHVGLRLSVSPRGSVGLLDGIADGSLDVAFVSAPGRPPPGLRVRQIESRRLDLVLPAGHRLAGPAEVRIPDLAGEAFVDFPAGFGNRTVVDRAFAAAGVQRHVAIEVTDIASGASFVREGLGVAILPLFAVPEDRRGLVLKNVAGADLDWPIGVAVSALRRPSAAARALLALIDEKVG</sequence>
<dbReference type="Pfam" id="PF03466">
    <property type="entry name" value="LysR_substrate"/>
    <property type="match status" value="1"/>
</dbReference>
<dbReference type="SUPFAM" id="SSF53850">
    <property type="entry name" value="Periplasmic binding protein-like II"/>
    <property type="match status" value="1"/>
</dbReference>
<organism evidence="6 7">
    <name type="scientific">Paractinoplanes lichenicola</name>
    <dbReference type="NCBI Taxonomy" id="2802976"/>
    <lineage>
        <taxon>Bacteria</taxon>
        <taxon>Bacillati</taxon>
        <taxon>Actinomycetota</taxon>
        <taxon>Actinomycetes</taxon>
        <taxon>Micromonosporales</taxon>
        <taxon>Micromonosporaceae</taxon>
        <taxon>Paractinoplanes</taxon>
    </lineage>
</organism>
<dbReference type="PROSITE" id="PS50931">
    <property type="entry name" value="HTH_LYSR"/>
    <property type="match status" value="1"/>
</dbReference>
<dbReference type="InterPro" id="IPR050950">
    <property type="entry name" value="HTH-type_LysR_regulators"/>
</dbReference>
<dbReference type="InterPro" id="IPR036388">
    <property type="entry name" value="WH-like_DNA-bd_sf"/>
</dbReference>
<dbReference type="Proteomes" id="UP000598996">
    <property type="component" value="Unassembled WGS sequence"/>
</dbReference>
<keyword evidence="3" id="KW-0238">DNA-binding</keyword>
<dbReference type="PRINTS" id="PR00039">
    <property type="entry name" value="HTHLYSR"/>
</dbReference>
<keyword evidence="2" id="KW-0805">Transcription regulation</keyword>
<evidence type="ECO:0000256" key="1">
    <source>
        <dbReference type="ARBA" id="ARBA00009437"/>
    </source>
</evidence>
<evidence type="ECO:0000256" key="2">
    <source>
        <dbReference type="ARBA" id="ARBA00023015"/>
    </source>
</evidence>
<comment type="caution">
    <text evidence="6">The sequence shown here is derived from an EMBL/GenBank/DDBJ whole genome shotgun (WGS) entry which is preliminary data.</text>
</comment>
<evidence type="ECO:0000313" key="6">
    <source>
        <dbReference type="EMBL" id="MBL7256378.1"/>
    </source>
</evidence>
<dbReference type="SUPFAM" id="SSF46785">
    <property type="entry name" value="Winged helix' DNA-binding domain"/>
    <property type="match status" value="1"/>
</dbReference>
<feature type="domain" description="HTH lysR-type" evidence="5">
    <location>
        <begin position="1"/>
        <end position="58"/>
    </location>
</feature>